<feature type="transmembrane region" description="Helical" evidence="7">
    <location>
        <begin position="177"/>
        <end position="194"/>
    </location>
</feature>
<evidence type="ECO:0000256" key="6">
    <source>
        <dbReference type="ARBA" id="ARBA00023136"/>
    </source>
</evidence>
<dbReference type="GO" id="GO:0008324">
    <property type="term" value="F:monoatomic cation transmembrane transporter activity"/>
    <property type="evidence" value="ECO:0007669"/>
    <property type="project" value="InterPro"/>
</dbReference>
<feature type="transmembrane region" description="Helical" evidence="7">
    <location>
        <begin position="113"/>
        <end position="131"/>
    </location>
</feature>
<keyword evidence="4 7" id="KW-0812">Transmembrane</keyword>
<keyword evidence="5 7" id="KW-1133">Transmembrane helix</keyword>
<evidence type="ECO:0000256" key="7">
    <source>
        <dbReference type="SAM" id="Phobius"/>
    </source>
</evidence>
<evidence type="ECO:0000256" key="3">
    <source>
        <dbReference type="ARBA" id="ARBA00022448"/>
    </source>
</evidence>
<name>A0A1W1H8S1_9BACT</name>
<gene>
    <name evidence="10" type="ORF">MTBBW1_1620010</name>
</gene>
<dbReference type="EMBL" id="FWEV01000071">
    <property type="protein sequence ID" value="SLM28890.1"/>
    <property type="molecule type" value="Genomic_DNA"/>
</dbReference>
<dbReference type="Gene3D" id="3.30.70.1350">
    <property type="entry name" value="Cation efflux protein, cytoplasmic domain"/>
    <property type="match status" value="1"/>
</dbReference>
<feature type="transmembrane region" description="Helical" evidence="7">
    <location>
        <begin position="6"/>
        <end position="25"/>
    </location>
</feature>
<evidence type="ECO:0000313" key="10">
    <source>
        <dbReference type="EMBL" id="SLM28890.1"/>
    </source>
</evidence>
<dbReference type="InterPro" id="IPR027470">
    <property type="entry name" value="Cation_efflux_CTD"/>
</dbReference>
<evidence type="ECO:0000256" key="5">
    <source>
        <dbReference type="ARBA" id="ARBA00022989"/>
    </source>
</evidence>
<dbReference type="Pfam" id="PF16916">
    <property type="entry name" value="ZT_dimer"/>
    <property type="match status" value="1"/>
</dbReference>
<evidence type="ECO:0000259" key="8">
    <source>
        <dbReference type="Pfam" id="PF01545"/>
    </source>
</evidence>
<dbReference type="SUPFAM" id="SSF161111">
    <property type="entry name" value="Cation efflux protein transmembrane domain-like"/>
    <property type="match status" value="1"/>
</dbReference>
<dbReference type="PANTHER" id="PTHR43840:SF15">
    <property type="entry name" value="MITOCHONDRIAL METAL TRANSPORTER 1-RELATED"/>
    <property type="match status" value="1"/>
</dbReference>
<dbReference type="SUPFAM" id="SSF160240">
    <property type="entry name" value="Cation efflux protein cytoplasmic domain-like"/>
    <property type="match status" value="1"/>
</dbReference>
<evidence type="ECO:0000256" key="1">
    <source>
        <dbReference type="ARBA" id="ARBA00004141"/>
    </source>
</evidence>
<sequence>MLAVNVGLAANIVLALLKTIIGIAGKSPALLADGINSTSDVAYGIVVNIFMRLSAKPADHEHPYGHEQMETIAAVVVGAFVMTTAIAIFWNSINSVYEMFTLEGSSEGAASMAMWVAIFTVALKAGLTIWTKKVGEITKNSAVMALASDHRNDVFASLAATVGIFFGRMGFAWVDPLAGAAVSLIILHTGIEILRSSAGELMDTVPGRKIAEQIRSLLDDIPGIKAVEEIKAHRFGPYMVVNITIGVDGSISVTEGDEIATEVEETLMEKMELMRQVHVHYHPAN</sequence>
<comment type="similarity">
    <text evidence="2">Belongs to the cation diffusion facilitator (CDF) transporter (TC 2.A.4) family.</text>
</comment>
<dbReference type="Pfam" id="PF01545">
    <property type="entry name" value="Cation_efflux"/>
    <property type="match status" value="1"/>
</dbReference>
<feature type="transmembrane region" description="Helical" evidence="7">
    <location>
        <begin position="72"/>
        <end position="93"/>
    </location>
</feature>
<evidence type="ECO:0000256" key="4">
    <source>
        <dbReference type="ARBA" id="ARBA00022692"/>
    </source>
</evidence>
<dbReference type="Proteomes" id="UP000191931">
    <property type="component" value="Unassembled WGS sequence"/>
</dbReference>
<keyword evidence="6 7" id="KW-0472">Membrane</keyword>
<evidence type="ECO:0000256" key="2">
    <source>
        <dbReference type="ARBA" id="ARBA00008114"/>
    </source>
</evidence>
<dbReference type="InterPro" id="IPR058533">
    <property type="entry name" value="Cation_efflux_TM"/>
</dbReference>
<dbReference type="NCBIfam" id="TIGR01297">
    <property type="entry name" value="CDF"/>
    <property type="match status" value="1"/>
</dbReference>
<feature type="domain" description="Cation efflux protein transmembrane" evidence="8">
    <location>
        <begin position="6"/>
        <end position="202"/>
    </location>
</feature>
<dbReference type="FunFam" id="1.20.1510.10:FF:000006">
    <property type="entry name" value="Divalent cation efflux transporter"/>
    <property type="match status" value="1"/>
</dbReference>
<dbReference type="InterPro" id="IPR036837">
    <property type="entry name" value="Cation_efflux_CTD_sf"/>
</dbReference>
<keyword evidence="11" id="KW-1185">Reference proteome</keyword>
<dbReference type="RefSeq" id="WP_080805389.1">
    <property type="nucleotide sequence ID" value="NZ_LT828550.1"/>
</dbReference>
<reference evidence="10 11" key="1">
    <citation type="submission" date="2017-03" db="EMBL/GenBank/DDBJ databases">
        <authorList>
            <person name="Afonso C.L."/>
            <person name="Miller P.J."/>
            <person name="Scott M.A."/>
            <person name="Spackman E."/>
            <person name="Goraichik I."/>
            <person name="Dimitrov K.M."/>
            <person name="Suarez D.L."/>
            <person name="Swayne D.E."/>
        </authorList>
    </citation>
    <scope>NUCLEOTIDE SEQUENCE [LARGE SCALE GENOMIC DNA]</scope>
    <source>
        <strain evidence="10">PRJEB14757</strain>
    </source>
</reference>
<organism evidence="10 11">
    <name type="scientific">Desulfamplus magnetovallimortis</name>
    <dbReference type="NCBI Taxonomy" id="1246637"/>
    <lineage>
        <taxon>Bacteria</taxon>
        <taxon>Pseudomonadati</taxon>
        <taxon>Thermodesulfobacteriota</taxon>
        <taxon>Desulfobacteria</taxon>
        <taxon>Desulfobacterales</taxon>
        <taxon>Desulfobacteraceae</taxon>
        <taxon>Desulfamplus</taxon>
    </lineage>
</organism>
<dbReference type="OrthoDB" id="9806522at2"/>
<accession>A0A1W1H8S1</accession>
<dbReference type="InterPro" id="IPR002524">
    <property type="entry name" value="Cation_efflux"/>
</dbReference>
<dbReference type="AlphaFoldDB" id="A0A1W1H8S1"/>
<dbReference type="Gene3D" id="1.20.1510.10">
    <property type="entry name" value="Cation efflux protein transmembrane domain"/>
    <property type="match status" value="1"/>
</dbReference>
<dbReference type="GO" id="GO:0016020">
    <property type="term" value="C:membrane"/>
    <property type="evidence" value="ECO:0007669"/>
    <property type="project" value="UniProtKB-SubCell"/>
</dbReference>
<dbReference type="InterPro" id="IPR050291">
    <property type="entry name" value="CDF_Transporter"/>
</dbReference>
<feature type="domain" description="Cation efflux protein cytoplasmic" evidence="9">
    <location>
        <begin position="210"/>
        <end position="283"/>
    </location>
</feature>
<protein>
    <submittedName>
        <fullName evidence="10">Cation diffusion facilitator family transporter</fullName>
    </submittedName>
</protein>
<dbReference type="STRING" id="1246637.MTBBW1_1620010"/>
<evidence type="ECO:0000259" key="9">
    <source>
        <dbReference type="Pfam" id="PF16916"/>
    </source>
</evidence>
<dbReference type="InterPro" id="IPR027469">
    <property type="entry name" value="Cation_efflux_TMD_sf"/>
</dbReference>
<dbReference type="PANTHER" id="PTHR43840">
    <property type="entry name" value="MITOCHONDRIAL METAL TRANSPORTER 1-RELATED"/>
    <property type="match status" value="1"/>
</dbReference>
<evidence type="ECO:0000313" key="11">
    <source>
        <dbReference type="Proteomes" id="UP000191931"/>
    </source>
</evidence>
<comment type="subcellular location">
    <subcellularLocation>
        <location evidence="1">Membrane</location>
        <topology evidence="1">Multi-pass membrane protein</topology>
    </subcellularLocation>
</comment>
<keyword evidence="3" id="KW-0813">Transport</keyword>
<feature type="transmembrane region" description="Helical" evidence="7">
    <location>
        <begin position="152"/>
        <end position="171"/>
    </location>
</feature>
<proteinExistence type="inferred from homology"/>